<feature type="region of interest" description="Disordered" evidence="1">
    <location>
        <begin position="387"/>
        <end position="441"/>
    </location>
</feature>
<feature type="compositionally biased region" description="Low complexity" evidence="1">
    <location>
        <begin position="388"/>
        <end position="399"/>
    </location>
</feature>
<keyword evidence="5" id="KW-1185">Reference proteome</keyword>
<dbReference type="Pfam" id="PF21294">
    <property type="entry name" value="Polysacc_lyase_14"/>
    <property type="match status" value="2"/>
</dbReference>
<dbReference type="InterPro" id="IPR048958">
    <property type="entry name" value="Polysacc_lyase_14"/>
</dbReference>
<dbReference type="PANTHER" id="PTHR40124:SF1">
    <property type="entry name" value="DISAGGREGATASE RELATED REPEAT PROTEIN"/>
    <property type="match status" value="1"/>
</dbReference>
<accession>A0ABQ8VIX6</accession>
<evidence type="ECO:0000256" key="2">
    <source>
        <dbReference type="SAM" id="SignalP"/>
    </source>
</evidence>
<feature type="signal peptide" evidence="2">
    <location>
        <begin position="1"/>
        <end position="22"/>
    </location>
</feature>
<comment type="caution">
    <text evidence="4">The sequence shown here is derived from an EMBL/GenBank/DDBJ whole genome shotgun (WGS) entry which is preliminary data.</text>
</comment>
<feature type="compositionally biased region" description="Low complexity" evidence="1">
    <location>
        <begin position="410"/>
        <end position="424"/>
    </location>
</feature>
<feature type="chain" id="PRO_5046261056" description="Polysaccharide lyase 14 domain-containing protein" evidence="2">
    <location>
        <begin position="23"/>
        <end position="551"/>
    </location>
</feature>
<evidence type="ECO:0000259" key="3">
    <source>
        <dbReference type="Pfam" id="PF21294"/>
    </source>
</evidence>
<feature type="region of interest" description="Disordered" evidence="1">
    <location>
        <begin position="457"/>
        <end position="492"/>
    </location>
</feature>
<feature type="domain" description="Polysaccharide lyase 14" evidence="3">
    <location>
        <begin position="215"/>
        <end position="386"/>
    </location>
</feature>
<protein>
    <recommendedName>
        <fullName evidence="3">Polysaccharide lyase 14 domain-containing protein</fullName>
    </recommendedName>
</protein>
<sequence length="551" mass="58661">MTSLFLATLGVFIVISCPPSLSAPIIGSYPISNLSAETVYETATIFTTETVQNIMFSPTPTSFRTYPAPTVEIIDGKILALPPETTSTITEFVTAIVTVLPISTSTSTVEVVVTDTVTPSTALPATTTVDIVTVTVVPSPSKPTTWTAPAQMTDLSAFNITNFAGGSQNLRIVDNLSTNSSTELSNSSAPTEVVTFEVSSDHSSNNDSLTVWTNATSALQILYPENSIDPARKPQGGAEFYAAPLELKDAKNVTLEYSVFFPQAFDWVLGGKLPGLYGGRQGCSGGDAAVDCFSTRLMWRKDGLGELYLYAPKDKQTDSLCNDPQSVCDAEYGLSVGRGSFVFAPGSWTHVRQTVTLNTPGQQDGCFTLEVNGNTVIDRNDVYYRGAPLSSSPPSSVPSNVDSRKTVPKTTGSHTSATSATSPARVHQPQPSDSGDLFGPGGLLGGILKRANQEVVISEETDGKQQSLRLNTSNADTVPNDNVDNGDHDNPENLSLPLLGNTLQGHSTTSDQPPGFIGLFFSTFFGGHEKQYASPKDQLVWFKDFAMSNNG</sequence>
<dbReference type="Proteomes" id="UP001150217">
    <property type="component" value="Unassembled WGS sequence"/>
</dbReference>
<dbReference type="Gene3D" id="2.60.120.200">
    <property type="match status" value="2"/>
</dbReference>
<gene>
    <name evidence="4" type="ORF">C8R41DRAFT_919545</name>
</gene>
<keyword evidence="2" id="KW-0732">Signal</keyword>
<evidence type="ECO:0000313" key="4">
    <source>
        <dbReference type="EMBL" id="KAJ4493329.1"/>
    </source>
</evidence>
<reference evidence="4" key="1">
    <citation type="submission" date="2022-08" db="EMBL/GenBank/DDBJ databases">
        <title>A Global Phylogenomic Analysis of the Shiitake Genus Lentinula.</title>
        <authorList>
            <consortium name="DOE Joint Genome Institute"/>
            <person name="Sierra-Patev S."/>
            <person name="Min B."/>
            <person name="Naranjo-Ortiz M."/>
            <person name="Looney B."/>
            <person name="Konkel Z."/>
            <person name="Slot J.C."/>
            <person name="Sakamoto Y."/>
            <person name="Steenwyk J.L."/>
            <person name="Rokas A."/>
            <person name="Carro J."/>
            <person name="Camarero S."/>
            <person name="Ferreira P."/>
            <person name="Molpeceres G."/>
            <person name="Ruiz-Duenas F.J."/>
            <person name="Serrano A."/>
            <person name="Henrissat B."/>
            <person name="Drula E."/>
            <person name="Hughes K.W."/>
            <person name="Mata J.L."/>
            <person name="Ishikawa N.K."/>
            <person name="Vargas-Isla R."/>
            <person name="Ushijima S."/>
            <person name="Smith C.A."/>
            <person name="Ahrendt S."/>
            <person name="Andreopoulos W."/>
            <person name="He G."/>
            <person name="Labutti K."/>
            <person name="Lipzen A."/>
            <person name="Ng V."/>
            <person name="Riley R."/>
            <person name="Sandor L."/>
            <person name="Barry K."/>
            <person name="Martinez A.T."/>
            <person name="Xiao Y."/>
            <person name="Gibbons J.G."/>
            <person name="Terashima K."/>
            <person name="Grigoriev I.V."/>
            <person name="Hibbett D.S."/>
        </authorList>
    </citation>
    <scope>NUCLEOTIDE SEQUENCE</scope>
    <source>
        <strain evidence="4">RHP3577 ss4</strain>
    </source>
</reference>
<feature type="compositionally biased region" description="Polar residues" evidence="1">
    <location>
        <begin position="464"/>
        <end position="483"/>
    </location>
</feature>
<feature type="domain" description="Polysaccharide lyase 14" evidence="3">
    <location>
        <begin position="513"/>
        <end position="545"/>
    </location>
</feature>
<dbReference type="EMBL" id="JANVFT010000035">
    <property type="protein sequence ID" value="KAJ4493329.1"/>
    <property type="molecule type" value="Genomic_DNA"/>
</dbReference>
<dbReference type="PANTHER" id="PTHR40124">
    <property type="match status" value="1"/>
</dbReference>
<organism evidence="4 5">
    <name type="scientific">Lentinula lateritia</name>
    <dbReference type="NCBI Taxonomy" id="40482"/>
    <lineage>
        <taxon>Eukaryota</taxon>
        <taxon>Fungi</taxon>
        <taxon>Dikarya</taxon>
        <taxon>Basidiomycota</taxon>
        <taxon>Agaricomycotina</taxon>
        <taxon>Agaricomycetes</taxon>
        <taxon>Agaricomycetidae</taxon>
        <taxon>Agaricales</taxon>
        <taxon>Marasmiineae</taxon>
        <taxon>Omphalotaceae</taxon>
        <taxon>Lentinula</taxon>
    </lineage>
</organism>
<proteinExistence type="predicted"/>
<evidence type="ECO:0000256" key="1">
    <source>
        <dbReference type="SAM" id="MobiDB-lite"/>
    </source>
</evidence>
<name>A0ABQ8VIX6_9AGAR</name>
<evidence type="ECO:0000313" key="5">
    <source>
        <dbReference type="Proteomes" id="UP001150217"/>
    </source>
</evidence>